<dbReference type="AlphaFoldDB" id="Q9Y900"/>
<dbReference type="CDD" id="cd07067">
    <property type="entry name" value="HP_PGM_like"/>
    <property type="match status" value="1"/>
</dbReference>
<dbReference type="PIR" id="D72480">
    <property type="entry name" value="D72480"/>
</dbReference>
<accession>Q9Y900</accession>
<evidence type="ECO:0000313" key="1">
    <source>
        <dbReference type="EMBL" id="BAA81500.2"/>
    </source>
</evidence>
<dbReference type="EnsemblBacteria" id="BAA81500">
    <property type="protein sequence ID" value="BAA81500"/>
    <property type="gene ID" value="APE_2484.1"/>
</dbReference>
<dbReference type="SUPFAM" id="SSF53254">
    <property type="entry name" value="Phosphoglycerate mutase-like"/>
    <property type="match status" value="1"/>
</dbReference>
<sequence>MTLIVFFRHGKAEPKMPGVDDRERRLTEEGAADVECAARLLRGRGVVRILTSPYRRAIQTAEILARTLDLEYSVVEWLAPDSGISVEDLPRLGVGDGYVLVGHNPWMEDTVTELAGGFLELKAGGFAVVEVESFKAGGGKLLSLVNPGVISICQR</sequence>
<dbReference type="STRING" id="272557.APE_2484.1"/>
<organism evidence="1 2">
    <name type="scientific">Aeropyrum pernix (strain ATCC 700893 / DSM 11879 / JCM 9820 / NBRC 100138 / K1)</name>
    <dbReference type="NCBI Taxonomy" id="272557"/>
    <lineage>
        <taxon>Archaea</taxon>
        <taxon>Thermoproteota</taxon>
        <taxon>Thermoprotei</taxon>
        <taxon>Desulfurococcales</taxon>
        <taxon>Desulfurococcaceae</taxon>
        <taxon>Aeropyrum</taxon>
    </lineage>
</organism>
<reference evidence="1 2" key="1">
    <citation type="journal article" date="1999" name="DNA Res.">
        <title>Complete genome sequence of an aerobic hyper-thermophilic crenarchaeon, Aeropyrum pernix K1.</title>
        <authorList>
            <person name="Kawarabayasi Y."/>
            <person name="Hino Y."/>
            <person name="Horikawa H."/>
            <person name="Yamazaki S."/>
            <person name="Haikawa Y."/>
            <person name="Jin-no K."/>
            <person name="Takahashi M."/>
            <person name="Sekine M."/>
            <person name="Baba S."/>
            <person name="Ankai A."/>
            <person name="Kosugi H."/>
            <person name="Hosoyama A."/>
            <person name="Fukui S."/>
            <person name="Nagai Y."/>
            <person name="Nishijima K."/>
            <person name="Nakazawa H."/>
            <person name="Takamiya M."/>
            <person name="Masuda S."/>
            <person name="Funahashi T."/>
            <person name="Tanaka T."/>
            <person name="Kudoh Y."/>
            <person name="Yamazaki J."/>
            <person name="Kushida N."/>
            <person name="Oguchi A."/>
            <person name="Aoki K."/>
            <person name="Kubota K."/>
            <person name="Nakamura Y."/>
            <person name="Nomura N."/>
            <person name="Sako Y."/>
            <person name="Kikuchi H."/>
        </authorList>
    </citation>
    <scope>NUCLEOTIDE SEQUENCE [LARGE SCALE GENOMIC DNA]</scope>
    <source>
        <strain evidence="2">ATCC 700893 / DSM 11879 / JCM 9820 / NBRC 100138 / K1</strain>
    </source>
</reference>
<dbReference type="InterPro" id="IPR013078">
    <property type="entry name" value="His_Pase_superF_clade-1"/>
</dbReference>
<dbReference type="Pfam" id="PF00300">
    <property type="entry name" value="His_Phos_1"/>
    <property type="match status" value="1"/>
</dbReference>
<name>Q9Y900_AERPE</name>
<dbReference type="InterPro" id="IPR029033">
    <property type="entry name" value="His_PPase_superfam"/>
</dbReference>
<proteinExistence type="predicted"/>
<keyword evidence="2" id="KW-1185">Reference proteome</keyword>
<dbReference type="Proteomes" id="UP000002518">
    <property type="component" value="Chromosome"/>
</dbReference>
<dbReference type="EMBL" id="BA000002">
    <property type="protein sequence ID" value="BAA81500.2"/>
    <property type="molecule type" value="Genomic_DNA"/>
</dbReference>
<dbReference type="KEGG" id="ape:APE_2484.1"/>
<dbReference type="GeneID" id="1445448"/>
<dbReference type="SMART" id="SM00855">
    <property type="entry name" value="PGAM"/>
    <property type="match status" value="1"/>
</dbReference>
<evidence type="ECO:0000313" key="2">
    <source>
        <dbReference type="Proteomes" id="UP000002518"/>
    </source>
</evidence>
<dbReference type="RefSeq" id="WP_010867038.1">
    <property type="nucleotide sequence ID" value="NC_000854.2"/>
</dbReference>
<gene>
    <name evidence="1" type="primary">sixA</name>
    <name evidence="1" type="ordered locus">APE_2484.1</name>
</gene>
<protein>
    <submittedName>
        <fullName evidence="1">Phosphohistidine phosphatase SixA</fullName>
    </submittedName>
</protein>
<dbReference type="Gene3D" id="3.40.50.1240">
    <property type="entry name" value="Phosphoglycerate mutase-like"/>
    <property type="match status" value="1"/>
</dbReference>
<dbReference type="eggNOG" id="arCOG01992">
    <property type="taxonomic scope" value="Archaea"/>
</dbReference>